<dbReference type="InterPro" id="IPR013320">
    <property type="entry name" value="ConA-like_dom_sf"/>
</dbReference>
<dbReference type="PANTHER" id="PTHR46323">
    <property type="entry name" value="BETA-GALACTOSIDASE"/>
    <property type="match status" value="1"/>
</dbReference>
<evidence type="ECO:0000256" key="7">
    <source>
        <dbReference type="ARBA" id="ARBA00023295"/>
    </source>
</evidence>
<dbReference type="InterPro" id="IPR006103">
    <property type="entry name" value="Glyco_hydro_2_cat"/>
</dbReference>
<dbReference type="RefSeq" id="WP_072298881.1">
    <property type="nucleotide sequence ID" value="NZ_FPIP01000001.1"/>
</dbReference>
<dbReference type="Pfam" id="PF02837">
    <property type="entry name" value="Glyco_hydro_2_N"/>
    <property type="match status" value="1"/>
</dbReference>
<dbReference type="Gene3D" id="3.20.20.80">
    <property type="entry name" value="Glycosidases"/>
    <property type="match status" value="1"/>
</dbReference>
<dbReference type="Gene3D" id="1.10.1330.10">
    <property type="entry name" value="Dockerin domain"/>
    <property type="match status" value="1"/>
</dbReference>
<evidence type="ECO:0000313" key="12">
    <source>
        <dbReference type="Proteomes" id="UP000183461"/>
    </source>
</evidence>
<dbReference type="Pfam" id="PF02929">
    <property type="entry name" value="Bgal_small_N"/>
    <property type="match status" value="1"/>
</dbReference>
<dbReference type="Proteomes" id="UP000183461">
    <property type="component" value="Unassembled WGS sequence"/>
</dbReference>
<dbReference type="InterPro" id="IPR017853">
    <property type="entry name" value="GH"/>
</dbReference>
<dbReference type="GO" id="GO:0009341">
    <property type="term" value="C:beta-galactosidase complex"/>
    <property type="evidence" value="ECO:0007669"/>
    <property type="project" value="InterPro"/>
</dbReference>
<dbReference type="Gene3D" id="2.60.40.10">
    <property type="entry name" value="Immunoglobulins"/>
    <property type="match status" value="2"/>
</dbReference>
<reference evidence="11 12" key="1">
    <citation type="submission" date="2016-11" db="EMBL/GenBank/DDBJ databases">
        <authorList>
            <person name="Jaros S."/>
            <person name="Januszkiewicz K."/>
            <person name="Wedrychowicz H."/>
        </authorList>
    </citation>
    <scope>NUCLEOTIDE SEQUENCE [LARGE SCALE GENOMIC DNA]</scope>
    <source>
        <strain evidence="11 12">YL228</strain>
    </source>
</reference>
<dbReference type="Pfam" id="PF16353">
    <property type="entry name" value="LacZ_4"/>
    <property type="match status" value="1"/>
</dbReference>
<dbReference type="InterPro" id="IPR018247">
    <property type="entry name" value="EF_Hand_1_Ca_BS"/>
</dbReference>
<evidence type="ECO:0000256" key="4">
    <source>
        <dbReference type="ARBA" id="ARBA00022729"/>
    </source>
</evidence>
<dbReference type="SUPFAM" id="SSF49785">
    <property type="entry name" value="Galactose-binding domain-like"/>
    <property type="match status" value="1"/>
</dbReference>
<sequence length="1439" mass="158384">MKRFVSAVVAIMTAAMSMGTLVPSAVTAADVRFSGNEWTGKNGAEDVFAINREAASCNPVPYHDTDSAVNAVWDYNAREQSEYLQMLTGKNENWDLVVVQNSQQAQNHINAGCFNPNYQPSSAQGWKTVQLPRSWTRLGFDFSIYTNVGEPWQSKYDSYVPAPQAPTNYNPVGLYRKKFTVDSSLRQSGRRIYLEFDGVESAYYVYVNGKAIGYSEDTFSPHRFDITDALTDGENTLAVEVHKFCDGTWFEDQDMIYDGGIFRDVFLVSAPEMQIRDYNVKTDLDNSFTNASLEISLDILNRSGNAKNGWSVTAEAYDEEGNNILSGASTKIDNLNGGGKSTCTIKTSVNSPKLWSAETPNIYALVLKLTDGSGNVQEILSSQLGFREINFTRAEVDGSYRLTTKQWQPITINGKRLLLKGVNRHDTDPFYGKAVPQETIREDVSIMKKNNINAIRTSHYSNDSYLYWLCNKYGMYVMGETNMECHALQDGKNNNTKALFYELAMDRTETAFKRLKNNPSIVAWSIGNEMGYTGNANDAGGMFRDMIWYFKKNDYTRPVHSEGQDSAMGVDMKSNMYPGSGNIAYNAGQGKMPYVMCEYDHAMGNSVGALKEYWDNIRKSDNMMGGFIWDWVDQSRAVKIPNGGWDYYSESYAKANLYKDEAKGNYYGYGGDWGDRPNDGSFCENGLISPDRTPQPELAEVKYQYQNFWFSADASQLEKKQVGVYNENNFVNLSSFDVTWKLLQNGIEIQSGKVENPDVAPLTRGTISVPYSLPKKYLAGDEFFIEISVATKNGTELVPEGTEISYGQIALQGSGSTARFDKGSEPVTIVDTPSGYVPTGKDFNFIIDKSTGLMKTYAYKGDALIDEGPTPNFWRGNVENDTGWGANGLYDKKWRDAMKGAKCNSIDVKDLDGGEKQIISHLSLPNAGGTTVDITYTIHCNGTVDVEFNVNAINKGLGNFIRVGSFMKLPAGAEKLSWYGNGPVETFNDRKTNGRQGVWESTVSEMFYPYMKADDCGNLTDVKWIAVQNESKGSSLLIAADGKVEASALHFMPEDLQNADHPYKLKPRSETILSVDYGSMGTGSATCGQGTLEQYRLPSGRPYSWKYTIIPVDSSSTGKDMTTLAAKLRSDGAVIQDKSSNALTVPVTASAKLGKNSSGDSYVTGSVTIPHNSKLDSTFEGKNSFTVEANIVPTGSPDFNMFASKGDYSFGLRADPSVLYFFIYAGGGWHSVSASLPSDWLGKKHQVAGVYDAANNMLRVYADGKMLGEKAAGTTSGVEKSAYNLTIGACPQTGRSSQAQFYEMRVYSKALDASELASQNTASPKYGPDSDVVQLWIDFDNMAEAGPDDIEPPTDPQQEVVYGDANCDGDVDMSDVVLIMQSLANPNKFGLDGSDEKHITEQGQLNGDVDTSAKGITANDALRIQEFLLGKVTSLKPES</sequence>
<organism evidence="11 12">
    <name type="scientific">Ruminococcus flavefaciens</name>
    <dbReference type="NCBI Taxonomy" id="1265"/>
    <lineage>
        <taxon>Bacteria</taxon>
        <taxon>Bacillati</taxon>
        <taxon>Bacillota</taxon>
        <taxon>Clostridia</taxon>
        <taxon>Eubacteriales</taxon>
        <taxon>Oscillospiraceae</taxon>
        <taxon>Ruminococcus</taxon>
    </lineage>
</organism>
<evidence type="ECO:0000256" key="2">
    <source>
        <dbReference type="ARBA" id="ARBA00007401"/>
    </source>
</evidence>
<evidence type="ECO:0000256" key="1">
    <source>
        <dbReference type="ARBA" id="ARBA00001412"/>
    </source>
</evidence>
<dbReference type="EC" id="3.2.1.23" evidence="3"/>
<dbReference type="InterPro" id="IPR006101">
    <property type="entry name" value="Glyco_hydro_2"/>
</dbReference>
<evidence type="ECO:0000256" key="8">
    <source>
        <dbReference type="ARBA" id="ARBA00032230"/>
    </source>
</evidence>
<keyword evidence="7" id="KW-0326">Glycosidase</keyword>
<dbReference type="PRINTS" id="PR00132">
    <property type="entry name" value="GLHYDRLASE2"/>
</dbReference>
<dbReference type="InterPro" id="IPR013783">
    <property type="entry name" value="Ig-like_fold"/>
</dbReference>
<dbReference type="SUPFAM" id="SSF74650">
    <property type="entry name" value="Galactose mutarotase-like"/>
    <property type="match status" value="1"/>
</dbReference>
<feature type="domain" description="Dockerin" evidence="10">
    <location>
        <begin position="1358"/>
        <end position="1437"/>
    </location>
</feature>
<protein>
    <recommendedName>
        <fullName evidence="3">beta-galactosidase</fullName>
        <ecNumber evidence="3">3.2.1.23</ecNumber>
    </recommendedName>
    <alternativeName>
        <fullName evidence="8">Lactase</fullName>
    </alternativeName>
</protein>
<dbReference type="SUPFAM" id="SSF49899">
    <property type="entry name" value="Concanavalin A-like lectins/glucanases"/>
    <property type="match status" value="1"/>
</dbReference>
<dbReference type="PROSITE" id="PS51766">
    <property type="entry name" value="DOCKERIN"/>
    <property type="match status" value="1"/>
</dbReference>
<feature type="chain" id="PRO_5013154065" description="beta-galactosidase" evidence="9">
    <location>
        <begin position="29"/>
        <end position="1439"/>
    </location>
</feature>
<dbReference type="GO" id="GO:0004565">
    <property type="term" value="F:beta-galactosidase activity"/>
    <property type="evidence" value="ECO:0007669"/>
    <property type="project" value="UniProtKB-EC"/>
</dbReference>
<accession>A0A1K1LJ14</accession>
<evidence type="ECO:0000313" key="11">
    <source>
        <dbReference type="EMBL" id="SFW10872.1"/>
    </source>
</evidence>
<dbReference type="InterPro" id="IPR016134">
    <property type="entry name" value="Dockerin_dom"/>
</dbReference>
<evidence type="ECO:0000256" key="3">
    <source>
        <dbReference type="ARBA" id="ARBA00012756"/>
    </source>
</evidence>
<dbReference type="Pfam" id="PF13385">
    <property type="entry name" value="Laminin_G_3"/>
    <property type="match status" value="1"/>
</dbReference>
<evidence type="ECO:0000256" key="6">
    <source>
        <dbReference type="ARBA" id="ARBA00023157"/>
    </source>
</evidence>
<dbReference type="PANTHER" id="PTHR46323:SF2">
    <property type="entry name" value="BETA-GALACTOSIDASE"/>
    <property type="match status" value="1"/>
</dbReference>
<dbReference type="SUPFAM" id="SSF51445">
    <property type="entry name" value="(Trans)glycosidases"/>
    <property type="match status" value="1"/>
</dbReference>
<keyword evidence="6" id="KW-1015">Disulfide bond</keyword>
<dbReference type="Gene3D" id="2.70.98.10">
    <property type="match status" value="1"/>
</dbReference>
<feature type="signal peptide" evidence="9">
    <location>
        <begin position="1"/>
        <end position="28"/>
    </location>
</feature>
<dbReference type="SMART" id="SM01038">
    <property type="entry name" value="Bgal_small_N"/>
    <property type="match status" value="1"/>
</dbReference>
<dbReference type="InterPro" id="IPR036439">
    <property type="entry name" value="Dockerin_dom_sf"/>
</dbReference>
<dbReference type="Gene3D" id="2.60.120.200">
    <property type="match status" value="1"/>
</dbReference>
<comment type="similarity">
    <text evidence="2">Belongs to the glycosyl hydrolase 2 family.</text>
</comment>
<comment type="catalytic activity">
    <reaction evidence="1">
        <text>Hydrolysis of terminal non-reducing beta-D-galactose residues in beta-D-galactosides.</text>
        <dbReference type="EC" id="3.2.1.23"/>
    </reaction>
</comment>
<dbReference type="PROSITE" id="PS00018">
    <property type="entry name" value="EF_HAND_1"/>
    <property type="match status" value="1"/>
</dbReference>
<dbReference type="InterPro" id="IPR011013">
    <property type="entry name" value="Gal_mutarotase_sf_dom"/>
</dbReference>
<dbReference type="InterPro" id="IPR006104">
    <property type="entry name" value="Glyco_hydro_2_N"/>
</dbReference>
<dbReference type="InterPro" id="IPR004199">
    <property type="entry name" value="B-gal_small/dom_5"/>
</dbReference>
<dbReference type="CDD" id="cd14256">
    <property type="entry name" value="Dockerin_I"/>
    <property type="match status" value="1"/>
</dbReference>
<dbReference type="InterPro" id="IPR032312">
    <property type="entry name" value="LacZ_4"/>
</dbReference>
<evidence type="ECO:0000256" key="5">
    <source>
        <dbReference type="ARBA" id="ARBA00022801"/>
    </source>
</evidence>
<dbReference type="GO" id="GO:0000272">
    <property type="term" value="P:polysaccharide catabolic process"/>
    <property type="evidence" value="ECO:0007669"/>
    <property type="project" value="InterPro"/>
</dbReference>
<dbReference type="GO" id="GO:0030246">
    <property type="term" value="F:carbohydrate binding"/>
    <property type="evidence" value="ECO:0007669"/>
    <property type="project" value="InterPro"/>
</dbReference>
<dbReference type="InterPro" id="IPR014718">
    <property type="entry name" value="GH-type_carb-bd"/>
</dbReference>
<evidence type="ECO:0000256" key="9">
    <source>
        <dbReference type="SAM" id="SignalP"/>
    </source>
</evidence>
<dbReference type="Pfam" id="PF02836">
    <property type="entry name" value="Glyco_hydro_2_C"/>
    <property type="match status" value="1"/>
</dbReference>
<dbReference type="Pfam" id="PF00703">
    <property type="entry name" value="Glyco_hydro_2"/>
    <property type="match status" value="1"/>
</dbReference>
<evidence type="ECO:0000259" key="10">
    <source>
        <dbReference type="PROSITE" id="PS51766"/>
    </source>
</evidence>
<dbReference type="SUPFAM" id="SSF49303">
    <property type="entry name" value="beta-Galactosidase/glucuronidase domain"/>
    <property type="match status" value="2"/>
</dbReference>
<dbReference type="SUPFAM" id="SSF63446">
    <property type="entry name" value="Type I dockerin domain"/>
    <property type="match status" value="1"/>
</dbReference>
<dbReference type="InterPro" id="IPR008979">
    <property type="entry name" value="Galactose-bd-like_sf"/>
</dbReference>
<dbReference type="InterPro" id="IPR036156">
    <property type="entry name" value="Beta-gal/glucu_dom_sf"/>
</dbReference>
<dbReference type="InterPro" id="IPR006558">
    <property type="entry name" value="LamG-like"/>
</dbReference>
<name>A0A1K1LJ14_RUMFL</name>
<gene>
    <name evidence="11" type="ORF">SAMN02910280_0422</name>
</gene>
<dbReference type="GO" id="GO:0005990">
    <property type="term" value="P:lactose catabolic process"/>
    <property type="evidence" value="ECO:0007669"/>
    <property type="project" value="TreeGrafter"/>
</dbReference>
<keyword evidence="4 9" id="KW-0732">Signal</keyword>
<dbReference type="SMART" id="SM00560">
    <property type="entry name" value="LamGL"/>
    <property type="match status" value="1"/>
</dbReference>
<dbReference type="InterPro" id="IPR050347">
    <property type="entry name" value="Bact_Beta-galactosidase"/>
</dbReference>
<dbReference type="EMBL" id="FPIP01000001">
    <property type="protein sequence ID" value="SFW10872.1"/>
    <property type="molecule type" value="Genomic_DNA"/>
</dbReference>
<keyword evidence="5" id="KW-0378">Hydrolase</keyword>
<dbReference type="InterPro" id="IPR006102">
    <property type="entry name" value="Ig-like_GH2"/>
</dbReference>
<proteinExistence type="inferred from homology"/>
<dbReference type="Gene3D" id="2.60.120.260">
    <property type="entry name" value="Galactose-binding domain-like"/>
    <property type="match status" value="1"/>
</dbReference>